<dbReference type="AlphaFoldDB" id="A0AAF1BPH4"/>
<dbReference type="GeneID" id="87812118"/>
<dbReference type="Proteomes" id="UP000827549">
    <property type="component" value="Chromosome 7"/>
</dbReference>
<evidence type="ECO:0000313" key="2">
    <source>
        <dbReference type="Proteomes" id="UP000827549"/>
    </source>
</evidence>
<protein>
    <submittedName>
        <fullName evidence="1">Uncharacterized protein</fullName>
    </submittedName>
</protein>
<reference evidence="1" key="1">
    <citation type="submission" date="2023-10" db="EMBL/GenBank/DDBJ databases">
        <authorList>
            <person name="Noh H."/>
        </authorList>
    </citation>
    <scope>NUCLEOTIDE SEQUENCE</scope>
    <source>
        <strain evidence="1">DUCC4014</strain>
    </source>
</reference>
<gene>
    <name evidence="1" type="ORF">LOC62_07G008954</name>
</gene>
<proteinExistence type="predicted"/>
<keyword evidence="2" id="KW-1185">Reference proteome</keyword>
<dbReference type="RefSeq" id="XP_062631481.1">
    <property type="nucleotide sequence ID" value="XM_062775497.1"/>
</dbReference>
<accession>A0AAF1BPH4</accession>
<sequence>MLDHKSYPHIFDRIISYLDIKGMQAIRATNLALNERMCAKIYRHVVLWLPPTAEYCSQSDPLLIFDPYNHEPRLRLAPSRRRDSANPDCGGLSFNDAFGRLVRYTRVLDIPFGRRAYSASWLSTLQPLLASVIFIREASAQAERDWPKDIVRDAQRSLFLSIGSPLSLDSAYRRTFSLTSGLHRLSKQNDEFVILLSLVEGIEGDYEARQGPPDLRFLWIPCFSKPTYAKVTFVNVDSSSTTVPSASEWEHYVQQLARDWALSNMDEEPICPSHIKCCKRRDCCEAPDGRRLNKTKLCFVDPYHLRPLLLLDRGIPSSKRQRTAGTPSGGVSVKEALQRLAKHTRILDVDGDESRAKQFQAILQPVVSGATWTRGVRSGHPAGIKPQRTLFVTIPIGPLLEFTTFAERSVTTSNLLKTHDEFVVVVTQTERENIRTERPSGIRDVAQLNDLICYGLFSRPTSVSKLTIVKANNASGTTGAEWDKFIDQLSQRWTTDPAYRSVTFSHTTAKEFQRASGMTDLELHLLTTPPGTAIPLPPTWKV</sequence>
<evidence type="ECO:0000313" key="1">
    <source>
        <dbReference type="EMBL" id="WOO85455.1"/>
    </source>
</evidence>
<dbReference type="EMBL" id="CP086720">
    <property type="protein sequence ID" value="WOO85455.1"/>
    <property type="molecule type" value="Genomic_DNA"/>
</dbReference>
<name>A0AAF1BPH4_9TREE</name>
<organism evidence="1 2">
    <name type="scientific">Vanrija pseudolonga</name>
    <dbReference type="NCBI Taxonomy" id="143232"/>
    <lineage>
        <taxon>Eukaryota</taxon>
        <taxon>Fungi</taxon>
        <taxon>Dikarya</taxon>
        <taxon>Basidiomycota</taxon>
        <taxon>Agaricomycotina</taxon>
        <taxon>Tremellomycetes</taxon>
        <taxon>Trichosporonales</taxon>
        <taxon>Trichosporonaceae</taxon>
        <taxon>Vanrija</taxon>
    </lineage>
</organism>